<sequence length="588" mass="62505">MMKVLRYVLGMSLFFYTGICYAANPDELKTDTTLTKAGFFNVRDYGALGNGTTNDGPAIQRAIDSAAAKGGGVVIFPSGRYCLAASLIPKSNITMKGNGLGAVIMATTSFGSAIGQPKANLSNFMVSDLTFEGGVIDEGVFPRRARNYTPSFSSAIAMTGDRKPGGSFPRIQNIIVKNCNILKTRQLPVIFHGVSNGVMVTGCYFENCLDPGFTWCESVQFIGNNTKKGADNGVSVSRQCEKVVIANNIFDDVAYWGIWCSGFVDTPSNTAEPGPDTFSITGNVIRRSGFGGIALLNGPRFGTVSGNTIDTVFNGPTDARNKSQGRGIVVSSFSANGAVIQEARDIVISNNLLRDVARGGISLTGASDILITGNSFINIGATDTTVTKTDFNSGVYTYTTGVPGEEIKRIGIVGNSFVDTRAIPLSNYAYPPAVRISKDSYQKNNTMIGYRQPLAEKLVVGGNGDPDQSVTINAKSGTLRELLFQTAGLRRWDIRVNNVAEAGAQAGSDFLIIRRNDDGTVAGNPITITRSDGAMKLAEPTGKLGFFGQTPIVKYNAIPNTTGATLSALEEELNKLKALVRAYGLMTP</sequence>
<evidence type="ECO:0000256" key="1">
    <source>
        <dbReference type="SAM" id="SignalP"/>
    </source>
</evidence>
<feature type="domain" description="Rhamnogalacturonase A/B/Epimerase-like pectate lyase" evidence="3">
    <location>
        <begin position="39"/>
        <end position="253"/>
    </location>
</feature>
<dbReference type="SUPFAM" id="SSF51126">
    <property type="entry name" value="Pectin lyase-like"/>
    <property type="match status" value="1"/>
</dbReference>
<protein>
    <submittedName>
        <fullName evidence="4">Right handed beta helix region</fullName>
    </submittedName>
</protein>
<dbReference type="InterPro" id="IPR007742">
    <property type="entry name" value="NosD_dom"/>
</dbReference>
<name>A0A1M4ZBM8_9SPHI</name>
<dbReference type="STRING" id="288992.SAMN04488522_102257"/>
<keyword evidence="1" id="KW-0732">Signal</keyword>
<dbReference type="SMART" id="SM00710">
    <property type="entry name" value="PbH1"/>
    <property type="match status" value="7"/>
</dbReference>
<dbReference type="InterPro" id="IPR006626">
    <property type="entry name" value="PbH1"/>
</dbReference>
<dbReference type="EMBL" id="FQUQ01000002">
    <property type="protein sequence ID" value="SHF15182.1"/>
    <property type="molecule type" value="Genomic_DNA"/>
</dbReference>
<dbReference type="InterPro" id="IPR012334">
    <property type="entry name" value="Pectin_lyas_fold"/>
</dbReference>
<gene>
    <name evidence="4" type="ORF">SAMN04488522_102257</name>
</gene>
<evidence type="ECO:0000259" key="3">
    <source>
        <dbReference type="Pfam" id="PF12708"/>
    </source>
</evidence>
<evidence type="ECO:0000313" key="4">
    <source>
        <dbReference type="EMBL" id="SHF15182.1"/>
    </source>
</evidence>
<feature type="chain" id="PRO_5009908575" evidence="1">
    <location>
        <begin position="23"/>
        <end position="588"/>
    </location>
</feature>
<proteinExistence type="predicted"/>
<dbReference type="Pfam" id="PF05048">
    <property type="entry name" value="NosD"/>
    <property type="match status" value="1"/>
</dbReference>
<feature type="signal peptide" evidence="1">
    <location>
        <begin position="1"/>
        <end position="22"/>
    </location>
</feature>
<evidence type="ECO:0000313" key="5">
    <source>
        <dbReference type="Proteomes" id="UP000184287"/>
    </source>
</evidence>
<dbReference type="InterPro" id="IPR011050">
    <property type="entry name" value="Pectin_lyase_fold/virulence"/>
</dbReference>
<dbReference type="Proteomes" id="UP000184287">
    <property type="component" value="Unassembled WGS sequence"/>
</dbReference>
<dbReference type="Gene3D" id="2.160.20.10">
    <property type="entry name" value="Single-stranded right-handed beta-helix, Pectin lyase-like"/>
    <property type="match status" value="2"/>
</dbReference>
<reference evidence="5" key="1">
    <citation type="submission" date="2016-11" db="EMBL/GenBank/DDBJ databases">
        <authorList>
            <person name="Varghese N."/>
            <person name="Submissions S."/>
        </authorList>
    </citation>
    <scope>NUCLEOTIDE SEQUENCE [LARGE SCALE GENOMIC DNA]</scope>
    <source>
        <strain evidence="5">DSM 16990</strain>
    </source>
</reference>
<dbReference type="Pfam" id="PF12708">
    <property type="entry name" value="Pect-lyase_RHGA_epim"/>
    <property type="match status" value="1"/>
</dbReference>
<dbReference type="InterPro" id="IPR024535">
    <property type="entry name" value="RHGA/B-epi-like_pectate_lyase"/>
</dbReference>
<feature type="domain" description="Periplasmic copper-binding protein NosD beta helix" evidence="2">
    <location>
        <begin position="278"/>
        <end position="397"/>
    </location>
</feature>
<dbReference type="AlphaFoldDB" id="A0A1M4ZBM8"/>
<keyword evidence="5" id="KW-1185">Reference proteome</keyword>
<evidence type="ECO:0000259" key="2">
    <source>
        <dbReference type="Pfam" id="PF05048"/>
    </source>
</evidence>
<accession>A0A1M4ZBM8</accession>
<organism evidence="4 5">
    <name type="scientific">Pedobacter caeni</name>
    <dbReference type="NCBI Taxonomy" id="288992"/>
    <lineage>
        <taxon>Bacteria</taxon>
        <taxon>Pseudomonadati</taxon>
        <taxon>Bacteroidota</taxon>
        <taxon>Sphingobacteriia</taxon>
        <taxon>Sphingobacteriales</taxon>
        <taxon>Sphingobacteriaceae</taxon>
        <taxon>Pedobacter</taxon>
    </lineage>
</organism>